<proteinExistence type="predicted"/>
<dbReference type="Proteomes" id="UP000249789">
    <property type="component" value="Unassembled WGS sequence"/>
</dbReference>
<keyword evidence="2" id="KW-1185">Reference proteome</keyword>
<organism evidence="1 2">
    <name type="scientific">Aspergillus fijiensis CBS 313.89</name>
    <dbReference type="NCBI Taxonomy" id="1448319"/>
    <lineage>
        <taxon>Eukaryota</taxon>
        <taxon>Fungi</taxon>
        <taxon>Dikarya</taxon>
        <taxon>Ascomycota</taxon>
        <taxon>Pezizomycotina</taxon>
        <taxon>Eurotiomycetes</taxon>
        <taxon>Eurotiomycetidae</taxon>
        <taxon>Eurotiales</taxon>
        <taxon>Aspergillaceae</taxon>
        <taxon>Aspergillus</taxon>
    </lineage>
</organism>
<dbReference type="AlphaFoldDB" id="A0A8G1S1S2"/>
<evidence type="ECO:0000313" key="1">
    <source>
        <dbReference type="EMBL" id="RAK80841.1"/>
    </source>
</evidence>
<dbReference type="GeneID" id="63865662"/>
<dbReference type="VEuPathDB" id="FungiDB:BO72DRAFT_492829"/>
<dbReference type="OrthoDB" id="5392974at2759"/>
<reference evidence="1 2" key="1">
    <citation type="submission" date="2018-02" db="EMBL/GenBank/DDBJ databases">
        <title>The genomes of Aspergillus section Nigri reveals drivers in fungal speciation.</title>
        <authorList>
            <consortium name="DOE Joint Genome Institute"/>
            <person name="Vesth T.C."/>
            <person name="Nybo J."/>
            <person name="Theobald S."/>
            <person name="Brandl J."/>
            <person name="Frisvad J.C."/>
            <person name="Nielsen K.F."/>
            <person name="Lyhne E.K."/>
            <person name="Kogle M.E."/>
            <person name="Kuo A."/>
            <person name="Riley R."/>
            <person name="Clum A."/>
            <person name="Nolan M."/>
            <person name="Lipzen A."/>
            <person name="Salamov A."/>
            <person name="Henrissat B."/>
            <person name="Wiebenga A."/>
            <person name="De vries R.P."/>
            <person name="Grigoriev I.V."/>
            <person name="Mortensen U.H."/>
            <person name="Andersen M.R."/>
            <person name="Baker S.E."/>
        </authorList>
    </citation>
    <scope>NUCLEOTIDE SEQUENCE [LARGE SCALE GENOMIC DNA]</scope>
    <source>
        <strain evidence="1 2">CBS 313.89</strain>
    </source>
</reference>
<gene>
    <name evidence="1" type="ORF">BO72DRAFT_492829</name>
</gene>
<dbReference type="RefSeq" id="XP_040804851.1">
    <property type="nucleotide sequence ID" value="XM_040948329.1"/>
</dbReference>
<evidence type="ECO:0000313" key="2">
    <source>
        <dbReference type="Proteomes" id="UP000249789"/>
    </source>
</evidence>
<dbReference type="EMBL" id="KZ824627">
    <property type="protein sequence ID" value="RAK80841.1"/>
    <property type="molecule type" value="Genomic_DNA"/>
</dbReference>
<protein>
    <submittedName>
        <fullName evidence="1">Uncharacterized protein</fullName>
    </submittedName>
</protein>
<accession>A0A8G1S1S2</accession>
<sequence length="111" mass="12326">MTAIYSTTYHHNTKAAFPSISSPIAIRPLAITESTFQVLLDVYKIDPAFLDLAHLFGGRPTSADAGRGVMRIRPRLDGCIEYAPKKANFPGWVPRHVAVFQRLDLTNSENL</sequence>
<name>A0A8G1S1S2_9EURO</name>